<keyword evidence="3 5" id="KW-1133">Transmembrane helix</keyword>
<comment type="subcellular location">
    <subcellularLocation>
        <location evidence="1">Membrane</location>
        <topology evidence="1">Multi-pass membrane protein</topology>
    </subcellularLocation>
</comment>
<protein>
    <recommendedName>
        <fullName evidence="8">Tetraspanin</fullName>
    </recommendedName>
</protein>
<keyword evidence="4 5" id="KW-0472">Membrane</keyword>
<feature type="transmembrane region" description="Helical" evidence="5">
    <location>
        <begin position="82"/>
        <end position="105"/>
    </location>
</feature>
<evidence type="ECO:0000256" key="1">
    <source>
        <dbReference type="ARBA" id="ARBA00004141"/>
    </source>
</evidence>
<gene>
    <name evidence="6" type="ORF">MN116_008651</name>
</gene>
<evidence type="ECO:0000313" key="6">
    <source>
        <dbReference type="EMBL" id="KAK4467717.1"/>
    </source>
</evidence>
<dbReference type="AlphaFoldDB" id="A0AAE1Z5P5"/>
<organism evidence="6 7">
    <name type="scientific">Schistosoma mekongi</name>
    <name type="common">Parasitic worm</name>
    <dbReference type="NCBI Taxonomy" id="38744"/>
    <lineage>
        <taxon>Eukaryota</taxon>
        <taxon>Metazoa</taxon>
        <taxon>Spiralia</taxon>
        <taxon>Lophotrochozoa</taxon>
        <taxon>Platyhelminthes</taxon>
        <taxon>Trematoda</taxon>
        <taxon>Digenea</taxon>
        <taxon>Strigeidida</taxon>
        <taxon>Schistosomatoidea</taxon>
        <taxon>Schistosomatidae</taxon>
        <taxon>Schistosoma</taxon>
    </lineage>
</organism>
<accession>A0AAE1Z5P5</accession>
<dbReference type="GO" id="GO:0016020">
    <property type="term" value="C:membrane"/>
    <property type="evidence" value="ECO:0007669"/>
    <property type="project" value="UniProtKB-SubCell"/>
</dbReference>
<reference evidence="6" key="1">
    <citation type="submission" date="2022-04" db="EMBL/GenBank/DDBJ databases">
        <authorList>
            <person name="Xu L."/>
            <person name="Lv Z."/>
        </authorList>
    </citation>
    <scope>NUCLEOTIDE SEQUENCE</scope>
    <source>
        <strain evidence="6">LV_2022a</strain>
    </source>
</reference>
<keyword evidence="7" id="KW-1185">Reference proteome</keyword>
<keyword evidence="2 5" id="KW-0812">Transmembrane</keyword>
<evidence type="ECO:0000313" key="7">
    <source>
        <dbReference type="Proteomes" id="UP001292079"/>
    </source>
</evidence>
<evidence type="ECO:0000256" key="2">
    <source>
        <dbReference type="ARBA" id="ARBA00022692"/>
    </source>
</evidence>
<proteinExistence type="predicted"/>
<evidence type="ECO:0000256" key="4">
    <source>
        <dbReference type="ARBA" id="ARBA00023136"/>
    </source>
</evidence>
<comment type="caution">
    <text evidence="6">The sequence shown here is derived from an EMBL/GenBank/DDBJ whole genome shotgun (WGS) entry which is preliminary data.</text>
</comment>
<dbReference type="InterPro" id="IPR018499">
    <property type="entry name" value="Tetraspanin/Peripherin"/>
</dbReference>
<evidence type="ECO:0000256" key="5">
    <source>
        <dbReference type="SAM" id="Phobius"/>
    </source>
</evidence>
<dbReference type="EMBL" id="JALJAT010000008">
    <property type="protein sequence ID" value="KAK4467717.1"/>
    <property type="molecule type" value="Genomic_DNA"/>
</dbReference>
<evidence type="ECO:0000256" key="3">
    <source>
        <dbReference type="ARBA" id="ARBA00022989"/>
    </source>
</evidence>
<dbReference type="Pfam" id="PF00335">
    <property type="entry name" value="Tetraspanin"/>
    <property type="match status" value="1"/>
</dbReference>
<name>A0AAE1Z5P5_SCHME</name>
<dbReference type="Proteomes" id="UP001292079">
    <property type="component" value="Unassembled WGS sequence"/>
</dbReference>
<reference evidence="6" key="2">
    <citation type="journal article" date="2023" name="Infect Dis Poverty">
        <title>Chromosome-scale genome of the human blood fluke Schistosoma mekongi and its implications for public health.</title>
        <authorList>
            <person name="Zhou M."/>
            <person name="Xu L."/>
            <person name="Xu D."/>
            <person name="Chen W."/>
            <person name="Khan J."/>
            <person name="Hu Y."/>
            <person name="Huang H."/>
            <person name="Wei H."/>
            <person name="Zhang Y."/>
            <person name="Chusongsang P."/>
            <person name="Tanasarnprasert K."/>
            <person name="Hu X."/>
            <person name="Limpanont Y."/>
            <person name="Lv Z."/>
        </authorList>
    </citation>
    <scope>NUCLEOTIDE SEQUENCE</scope>
    <source>
        <strain evidence="6">LV_2022a</strain>
    </source>
</reference>
<evidence type="ECO:0008006" key="8">
    <source>
        <dbReference type="Google" id="ProtNLM"/>
    </source>
</evidence>
<sequence length="125" mass="14057">MLKCCGVNDGEDFTKSTNFWRNDTYVGESYTDIKYPLICCKWNGSHPVTNDGCPKSYTDRNSNINRGCMDPLKDVIFQYLDIAAYALIGVSVLLFIIVLLTVALIRSGGARKQYQVDTKLMSNIQ</sequence>